<dbReference type="CDD" id="cd01647">
    <property type="entry name" value="RT_LTR"/>
    <property type="match status" value="1"/>
</dbReference>
<evidence type="ECO:0000313" key="3">
    <source>
        <dbReference type="EMBL" id="CAA7404070.1"/>
    </source>
</evidence>
<dbReference type="InterPro" id="IPR043502">
    <property type="entry name" value="DNA/RNA_pol_sf"/>
</dbReference>
<evidence type="ECO:0000259" key="1">
    <source>
        <dbReference type="Pfam" id="PF00078"/>
    </source>
</evidence>
<dbReference type="Gene3D" id="3.30.70.270">
    <property type="match status" value="1"/>
</dbReference>
<dbReference type="InterPro" id="IPR053134">
    <property type="entry name" value="RNA-dir_DNA_polymerase"/>
</dbReference>
<protein>
    <recommendedName>
        <fullName evidence="1">Reverse transcriptase domain-containing protein</fullName>
    </recommendedName>
</protein>
<dbReference type="Pfam" id="PF00078">
    <property type="entry name" value="RVT_1"/>
    <property type="match status" value="1"/>
</dbReference>
<dbReference type="SUPFAM" id="SSF56672">
    <property type="entry name" value="DNA/RNA polymerases"/>
    <property type="match status" value="1"/>
</dbReference>
<dbReference type="AlphaFoldDB" id="A0A7I8L2A2"/>
<organism evidence="3 4">
    <name type="scientific">Spirodela intermedia</name>
    <name type="common">Intermediate duckweed</name>
    <dbReference type="NCBI Taxonomy" id="51605"/>
    <lineage>
        <taxon>Eukaryota</taxon>
        <taxon>Viridiplantae</taxon>
        <taxon>Streptophyta</taxon>
        <taxon>Embryophyta</taxon>
        <taxon>Tracheophyta</taxon>
        <taxon>Spermatophyta</taxon>
        <taxon>Magnoliopsida</taxon>
        <taxon>Liliopsida</taxon>
        <taxon>Araceae</taxon>
        <taxon>Lemnoideae</taxon>
        <taxon>Spirodela</taxon>
    </lineage>
</organism>
<evidence type="ECO:0000313" key="4">
    <source>
        <dbReference type="Proteomes" id="UP000663760"/>
    </source>
</evidence>
<dbReference type="EMBL" id="LR746273">
    <property type="protein sequence ID" value="CAA7404070.1"/>
    <property type="molecule type" value="Genomic_DNA"/>
</dbReference>
<accession>A0A7I8L2A2</accession>
<proteinExistence type="predicted"/>
<dbReference type="PANTHER" id="PTHR24559:SF450">
    <property type="entry name" value="RNA-DIRECTED DNA POLYMERASE HOMOLOG"/>
    <property type="match status" value="1"/>
</dbReference>
<dbReference type="PANTHER" id="PTHR24559">
    <property type="entry name" value="TRANSPOSON TY3-I GAG-POL POLYPROTEIN"/>
    <property type="match status" value="1"/>
</dbReference>
<dbReference type="EMBL" id="LR743597">
    <property type="protein sequence ID" value="CAA2627990.1"/>
    <property type="molecule type" value="Genomic_DNA"/>
</dbReference>
<feature type="domain" description="Reverse transcriptase" evidence="1">
    <location>
        <begin position="121"/>
        <end position="194"/>
    </location>
</feature>
<dbReference type="InterPro" id="IPR000477">
    <property type="entry name" value="RT_dom"/>
</dbReference>
<dbReference type="Gene3D" id="3.10.10.10">
    <property type="entry name" value="HIV Type 1 Reverse Transcriptase, subunit A, domain 1"/>
    <property type="match status" value="1"/>
</dbReference>
<name>A0A7I8L2A2_SPIIN</name>
<reference evidence="3" key="1">
    <citation type="submission" date="2020-02" db="EMBL/GenBank/DDBJ databases">
        <authorList>
            <person name="Scholz U."/>
            <person name="Mascher M."/>
            <person name="Fiebig A."/>
        </authorList>
    </citation>
    <scope>NUCLEOTIDE SEQUENCE</scope>
</reference>
<dbReference type="OrthoDB" id="669841at2759"/>
<dbReference type="Proteomes" id="UP000663760">
    <property type="component" value="Chromosome 10"/>
</dbReference>
<dbReference type="InterPro" id="IPR043128">
    <property type="entry name" value="Rev_trsase/Diguanyl_cyclase"/>
</dbReference>
<gene>
    <name evidence="2" type="ORF">SI7747_10013639</name>
    <name evidence="3" type="ORF">SI8410_10014748</name>
</gene>
<evidence type="ECO:0000313" key="2">
    <source>
        <dbReference type="EMBL" id="CAA2627990.1"/>
    </source>
</evidence>
<keyword evidence="4" id="KW-1185">Reference proteome</keyword>
<sequence length="215" mass="25023">MTSKPPLSNRKILKLTDQEFQKRKDKGLCYYYNEKFTLGHRWKKELDIIVVDEDQKSAEDDSTNEGWELFDQIISNMDEKAFTAHMSLNSVMRIIQQGTMKFWGKIHDTKVSISLIVGQLTISYELSGKSVFSKLDLKSGYYQIKMKKKDVPKTVFKTHHGHYEFKVMPCELSNAPATFQSLMNQIFQHQLSHFIALHHPFSAKEVAQLFIKEIV</sequence>